<dbReference type="EMBL" id="VUJU01015654">
    <property type="protein sequence ID" value="KAF0692792.1"/>
    <property type="molecule type" value="Genomic_DNA"/>
</dbReference>
<sequence length="301" mass="33895">MRVICTFENIQVKVVLRGVAPKLHQTAIGRAWAQHVIDNECNPTGIKAQILMIYDHVGMKASQMMYKYLSTGPLVLVLPNVMDDARRFKAAYKTLKAQRGEEAFPYTRLMGAGDGLNHARFPDLYYCAINYYKSIGAIGGKDGKFIKSSLETKTEASVLDKYCKISASGSGISEAHLTVWVANAAEVGGHVDEEDLKKVKRRLKRKHEDSDDEPNTIKIKVSKCYNEMKIQAKTTKTNPAHIFGECVAKLDDKSQMPPENIVKRTLRNQRTKNNPLDSDEIVDEWCTTGEPHNKRFLLFDD</sequence>
<dbReference type="OrthoDB" id="6647579at2759"/>
<keyword evidence="2" id="KW-1185">Reference proteome</keyword>
<name>A0A6G0VN03_APHCR</name>
<accession>A0A6G0VN03</accession>
<proteinExistence type="predicted"/>
<gene>
    <name evidence="1" type="ORF">FWK35_00035561</name>
</gene>
<reference evidence="1 2" key="1">
    <citation type="submission" date="2019-08" db="EMBL/GenBank/DDBJ databases">
        <title>Whole genome of Aphis craccivora.</title>
        <authorList>
            <person name="Voronova N.V."/>
            <person name="Shulinski R.S."/>
            <person name="Bandarenka Y.V."/>
            <person name="Zhorov D.G."/>
            <person name="Warner D."/>
        </authorList>
    </citation>
    <scope>NUCLEOTIDE SEQUENCE [LARGE SCALE GENOMIC DNA]</scope>
    <source>
        <strain evidence="1">180601</strain>
        <tissue evidence="1">Whole Body</tissue>
    </source>
</reference>
<protein>
    <submittedName>
        <fullName evidence="1">Uncharacterized protein</fullName>
    </submittedName>
</protein>
<dbReference type="Proteomes" id="UP000478052">
    <property type="component" value="Unassembled WGS sequence"/>
</dbReference>
<dbReference type="Gene3D" id="1.10.3050.10">
    <property type="entry name" value="borna disease virus nucleoprotein, domain 2"/>
    <property type="match status" value="1"/>
</dbReference>
<organism evidence="1 2">
    <name type="scientific">Aphis craccivora</name>
    <name type="common">Cowpea aphid</name>
    <dbReference type="NCBI Taxonomy" id="307492"/>
    <lineage>
        <taxon>Eukaryota</taxon>
        <taxon>Metazoa</taxon>
        <taxon>Ecdysozoa</taxon>
        <taxon>Arthropoda</taxon>
        <taxon>Hexapoda</taxon>
        <taxon>Insecta</taxon>
        <taxon>Pterygota</taxon>
        <taxon>Neoptera</taxon>
        <taxon>Paraneoptera</taxon>
        <taxon>Hemiptera</taxon>
        <taxon>Sternorrhyncha</taxon>
        <taxon>Aphidomorpha</taxon>
        <taxon>Aphidoidea</taxon>
        <taxon>Aphididae</taxon>
        <taxon>Aphidini</taxon>
        <taxon>Aphis</taxon>
        <taxon>Aphis</taxon>
    </lineage>
</organism>
<dbReference type="InterPro" id="IPR015970">
    <property type="entry name" value="P40_nucleoprot_sub2_BD-vir"/>
</dbReference>
<feature type="non-terminal residue" evidence="1">
    <location>
        <position position="301"/>
    </location>
</feature>
<dbReference type="AlphaFoldDB" id="A0A6G0VN03"/>
<comment type="caution">
    <text evidence="1">The sequence shown here is derived from an EMBL/GenBank/DDBJ whole genome shotgun (WGS) entry which is preliminary data.</text>
</comment>
<evidence type="ECO:0000313" key="2">
    <source>
        <dbReference type="Proteomes" id="UP000478052"/>
    </source>
</evidence>
<evidence type="ECO:0000313" key="1">
    <source>
        <dbReference type="EMBL" id="KAF0692792.1"/>
    </source>
</evidence>